<dbReference type="KEGG" id="thel:IG193_08080"/>
<dbReference type="EMBL" id="CP062310">
    <property type="protein sequence ID" value="QOJ78698.1"/>
    <property type="molecule type" value="Genomic_DNA"/>
</dbReference>
<dbReference type="InterPro" id="IPR036388">
    <property type="entry name" value="WH-like_DNA-bd_sf"/>
</dbReference>
<dbReference type="Pfam" id="PF09339">
    <property type="entry name" value="HTH_IclR"/>
    <property type="match status" value="1"/>
</dbReference>
<dbReference type="GO" id="GO:0003951">
    <property type="term" value="F:NAD+ kinase activity"/>
    <property type="evidence" value="ECO:0007669"/>
    <property type="project" value="InterPro"/>
</dbReference>
<dbReference type="GO" id="GO:0006355">
    <property type="term" value="P:regulation of DNA-templated transcription"/>
    <property type="evidence" value="ECO:0007669"/>
    <property type="project" value="InterPro"/>
</dbReference>
<dbReference type="GO" id="GO:0019674">
    <property type="term" value="P:NAD+ metabolic process"/>
    <property type="evidence" value="ECO:0007669"/>
    <property type="project" value="InterPro"/>
</dbReference>
<dbReference type="InterPro" id="IPR005471">
    <property type="entry name" value="Tscrpt_reg_IclR_N"/>
</dbReference>
<dbReference type="Proteomes" id="UP000594121">
    <property type="component" value="Chromosome"/>
</dbReference>
<keyword evidence="2" id="KW-0808">Transferase</keyword>
<reference evidence="2 3" key="1">
    <citation type="submission" date="2020-10" db="EMBL/GenBank/DDBJ databases">
        <title>Thermofilum lucidum 3507LT sp. nov. a novel member of Thermofilaceae family isolated from Chile hot spring, and proposal of description order Thermofilales.</title>
        <authorList>
            <person name="Zayulina K.S."/>
            <person name="Elcheninov A.G."/>
            <person name="Toshchakov S.V."/>
            <person name="Kublanov I.V."/>
        </authorList>
    </citation>
    <scope>NUCLEOTIDE SEQUENCE [LARGE SCALE GENOMIC DNA]</scope>
    <source>
        <strain evidence="2 3">3507LT</strain>
    </source>
</reference>
<dbReference type="InParanoid" id="A0A7L9FFV9"/>
<dbReference type="RefSeq" id="WP_192818670.1">
    <property type="nucleotide sequence ID" value="NZ_CP062310.1"/>
</dbReference>
<dbReference type="GO" id="GO:0006741">
    <property type="term" value="P:NADP+ biosynthetic process"/>
    <property type="evidence" value="ECO:0007669"/>
    <property type="project" value="TreeGrafter"/>
</dbReference>
<name>A0A7L9FFV9_9CREN</name>
<dbReference type="SUPFAM" id="SSF111331">
    <property type="entry name" value="NAD kinase/diacylglycerol kinase-like"/>
    <property type="match status" value="1"/>
</dbReference>
<keyword evidence="2" id="KW-0418">Kinase</keyword>
<protein>
    <submittedName>
        <fullName evidence="2">NAD(+)/NADH kinase</fullName>
    </submittedName>
</protein>
<dbReference type="Gene3D" id="3.40.50.10330">
    <property type="entry name" value="Probable inorganic polyphosphate/atp-NAD kinase, domain 1"/>
    <property type="match status" value="1"/>
</dbReference>
<accession>A0A7L9FFV9</accession>
<gene>
    <name evidence="2" type="ORF">IG193_08080</name>
</gene>
<dbReference type="SUPFAM" id="SSF46785">
    <property type="entry name" value="Winged helix' DNA-binding domain"/>
    <property type="match status" value="1"/>
</dbReference>
<dbReference type="Gene3D" id="2.60.200.30">
    <property type="entry name" value="Probable inorganic polyphosphate/atp-NAD kinase, domain 2"/>
    <property type="match status" value="1"/>
</dbReference>
<dbReference type="PANTHER" id="PTHR20275:SF0">
    <property type="entry name" value="NAD KINASE"/>
    <property type="match status" value="1"/>
</dbReference>
<dbReference type="Pfam" id="PF20143">
    <property type="entry name" value="NAD_kinase_C"/>
    <property type="match status" value="1"/>
</dbReference>
<evidence type="ECO:0000313" key="2">
    <source>
        <dbReference type="EMBL" id="QOJ78698.1"/>
    </source>
</evidence>
<proteinExistence type="predicted"/>
<sequence length="328" mass="36110">MEAQLVYPSRLEKYARRLLDELVKRGYSVSASVLERIEEAQAKFVVILGLDREILQALHSLPYETTVLPVAPPSYTGYIALTPMDKCAQVLELLERGRVTPLRLPVLSAFVDGTKTVRAVNEVAVFPRRSATLLEYDLEVNGDFLWHDTSDGLIVATPLGSTAYALSAGGPVVLLDAEALVIISVNSVEPGRRPVVAHLRSSIRVGGVSSRTSVEVIADGVERVEVEEEVRIGVAGYLNMVVAEDRGTALAKRKFTYEELRELPPSAKFVLKVLEDEGELGISEIIDLTGLPERTVRHALALLSSRGFIEKLEDPVNPKRILYRVSRK</sequence>
<dbReference type="InterPro" id="IPR036390">
    <property type="entry name" value="WH_DNA-bd_sf"/>
</dbReference>
<dbReference type="PANTHER" id="PTHR20275">
    <property type="entry name" value="NAD KINASE"/>
    <property type="match status" value="1"/>
</dbReference>
<dbReference type="AlphaFoldDB" id="A0A7L9FFV9"/>
<keyword evidence="3" id="KW-1185">Reference proteome</keyword>
<dbReference type="InterPro" id="IPR017438">
    <property type="entry name" value="ATP-NAD_kinase_N"/>
</dbReference>
<feature type="domain" description="HTH iclR-type" evidence="1">
    <location>
        <begin position="270"/>
        <end position="311"/>
    </location>
</feature>
<evidence type="ECO:0000259" key="1">
    <source>
        <dbReference type="Pfam" id="PF09339"/>
    </source>
</evidence>
<dbReference type="Gene3D" id="1.10.10.10">
    <property type="entry name" value="Winged helix-like DNA-binding domain superfamily/Winged helix DNA-binding domain"/>
    <property type="match status" value="1"/>
</dbReference>
<evidence type="ECO:0000313" key="3">
    <source>
        <dbReference type="Proteomes" id="UP000594121"/>
    </source>
</evidence>
<dbReference type="GeneID" id="59149846"/>
<dbReference type="GO" id="GO:0003677">
    <property type="term" value="F:DNA binding"/>
    <property type="evidence" value="ECO:0007669"/>
    <property type="project" value="InterPro"/>
</dbReference>
<organism evidence="2 3">
    <name type="scientific">Infirmifilum lucidum</name>
    <dbReference type="NCBI Taxonomy" id="2776706"/>
    <lineage>
        <taxon>Archaea</taxon>
        <taxon>Thermoproteota</taxon>
        <taxon>Thermoprotei</taxon>
        <taxon>Thermofilales</taxon>
        <taxon>Thermofilaceae</taxon>
        <taxon>Infirmifilum</taxon>
    </lineage>
</organism>
<dbReference type="InterPro" id="IPR017437">
    <property type="entry name" value="ATP-NAD_kinase_PpnK-typ_C"/>
</dbReference>
<dbReference type="InterPro" id="IPR016064">
    <property type="entry name" value="NAD/diacylglycerol_kinase_sf"/>
</dbReference>